<accession>A0A7J7J7Q3</accession>
<dbReference type="PROSITE" id="PS50968">
    <property type="entry name" value="BIOTINYL_LIPOYL"/>
    <property type="match status" value="1"/>
</dbReference>
<dbReference type="Pfam" id="PF00198">
    <property type="entry name" value="2-oxoacid_dh"/>
    <property type="match status" value="1"/>
</dbReference>
<dbReference type="Pfam" id="PF02817">
    <property type="entry name" value="E3_binding"/>
    <property type="match status" value="1"/>
</dbReference>
<dbReference type="FunFam" id="4.10.320.10:FF:000002">
    <property type="entry name" value="Dihydrolipoamide acetyltransferase component of pyruvate dehydrogenase complex"/>
    <property type="match status" value="1"/>
</dbReference>
<name>A0A7J7J7Q3_BUGNE</name>
<dbReference type="OrthoDB" id="202158at2759"/>
<evidence type="ECO:0000256" key="5">
    <source>
        <dbReference type="ARBA" id="ARBA00022823"/>
    </source>
</evidence>
<keyword evidence="4 10" id="KW-0808">Transferase</keyword>
<dbReference type="Proteomes" id="UP000593567">
    <property type="component" value="Unassembled WGS sequence"/>
</dbReference>
<dbReference type="EMBL" id="VXIV02002882">
    <property type="protein sequence ID" value="KAF6022202.1"/>
    <property type="molecule type" value="Genomic_DNA"/>
</dbReference>
<proteinExistence type="inferred from homology"/>
<keyword evidence="8 10" id="KW-0012">Acyltransferase</keyword>
<dbReference type="GO" id="GO:0005829">
    <property type="term" value="C:cytosol"/>
    <property type="evidence" value="ECO:0007669"/>
    <property type="project" value="UniProtKB-ARBA"/>
</dbReference>
<feature type="compositionally biased region" description="Pro residues" evidence="11">
    <location>
        <begin position="224"/>
        <end position="233"/>
    </location>
</feature>
<dbReference type="FunFam" id="2.40.50.100:FF:000013">
    <property type="entry name" value="Dihydrolipoamide acetyltransferase component of pyruvate dehydrogenase complex"/>
    <property type="match status" value="1"/>
</dbReference>
<dbReference type="SUPFAM" id="SSF52777">
    <property type="entry name" value="CoA-dependent acyltransferases"/>
    <property type="match status" value="1"/>
</dbReference>
<sequence length="486" mass="53806">MFGSYRCMQRISFCSKTLANSQHLFVNFSSTKPLVISNKSTPHRSSCRSFHTAENRHGKVVPFLLADIGEGIREVVIKEWFVVEGTHVEQFDRICEVQSDKASVTITSRYDGRITKRHYNIDDTALVGDPLLEIELSKGEVDQVDDVNGSKVTEQLQSELPSNPISEKVLPRENNLGKVLATPAVRRIASEYKIQLGDVVGTGKDGRVMKEDVLNYVNKAIPGRSPPAAPAPSQPQVSTMSKPVNQQQFDTAVGEDTVIILQGIKKAMVKSMTEALSIPHFGYYDEVNMTELVKLRKELKKSPMLGEVQFTYMPVMIKATSLALKDYPVLNSSLIGEDKVLQKAAHNIGFAMDSPDGLIVPNIKDVQNLSILEIAIELDRIVKLGQQRKLGQDDITGGTFSLSNIGSIGGTYAKPVILPPQAAIGALGKIQALPRYDEDDNLVKQYIMKVSWSADHRIVEGALMARFSNLWRSYLENPSTLILHMK</sequence>
<evidence type="ECO:0000256" key="3">
    <source>
        <dbReference type="ARBA" id="ARBA00007317"/>
    </source>
</evidence>
<gene>
    <name evidence="14" type="ORF">EB796_019492</name>
</gene>
<feature type="region of interest" description="Disordered" evidence="11">
    <location>
        <begin position="221"/>
        <end position="241"/>
    </location>
</feature>
<dbReference type="PANTHER" id="PTHR43178:SF5">
    <property type="entry name" value="LIPOAMIDE ACYLTRANSFERASE COMPONENT OF BRANCHED-CHAIN ALPHA-KETO ACID DEHYDROGENASE COMPLEX, MITOCHONDRIAL"/>
    <property type="match status" value="1"/>
</dbReference>
<evidence type="ECO:0000256" key="2">
    <source>
        <dbReference type="ARBA" id="ARBA00004305"/>
    </source>
</evidence>
<evidence type="ECO:0000313" key="14">
    <source>
        <dbReference type="EMBL" id="KAF6022202.1"/>
    </source>
</evidence>
<dbReference type="InterPro" id="IPR023213">
    <property type="entry name" value="CAT-like_dom_sf"/>
</dbReference>
<keyword evidence="15" id="KW-1185">Reference proteome</keyword>
<dbReference type="CDD" id="cd06849">
    <property type="entry name" value="lipoyl_domain"/>
    <property type="match status" value="1"/>
</dbReference>
<dbReference type="SUPFAM" id="SSF47005">
    <property type="entry name" value="Peripheral subunit-binding domain of 2-oxo acid dehydrogenase complex"/>
    <property type="match status" value="1"/>
</dbReference>
<feature type="domain" description="Lipoyl-binding" evidence="12">
    <location>
        <begin position="60"/>
        <end position="135"/>
    </location>
</feature>
<protein>
    <recommendedName>
        <fullName evidence="10">Dihydrolipoamide acetyltransferase component of pyruvate dehydrogenase complex</fullName>
        <ecNumber evidence="10">2.3.1.-</ecNumber>
    </recommendedName>
</protein>
<dbReference type="InterPro" id="IPR050743">
    <property type="entry name" value="2-oxoacid_DH_E2_comp"/>
</dbReference>
<comment type="caution">
    <text evidence="14">The sequence shown here is derived from an EMBL/GenBank/DDBJ whole genome shotgun (WGS) entry which is preliminary data.</text>
</comment>
<dbReference type="Gene3D" id="3.30.559.10">
    <property type="entry name" value="Chloramphenicol acetyltransferase-like domain"/>
    <property type="match status" value="1"/>
</dbReference>
<dbReference type="AlphaFoldDB" id="A0A7J7J7Q3"/>
<keyword evidence="5 10" id="KW-0450">Lipoyl</keyword>
<dbReference type="InterPro" id="IPR000089">
    <property type="entry name" value="Biotin_lipoyl"/>
</dbReference>
<keyword evidence="7" id="KW-0496">Mitochondrion</keyword>
<dbReference type="GO" id="GO:0043754">
    <property type="term" value="F:dihydrolipoamide branched chain acyltransferase activity"/>
    <property type="evidence" value="ECO:0007669"/>
    <property type="project" value="UniProtKB-EC"/>
</dbReference>
<comment type="similarity">
    <text evidence="3 10">Belongs to the 2-oxoacid dehydrogenase family.</text>
</comment>
<feature type="domain" description="Peripheral subunit-binding (PSBD)" evidence="13">
    <location>
        <begin position="180"/>
        <end position="217"/>
    </location>
</feature>
<dbReference type="InterPro" id="IPR001078">
    <property type="entry name" value="2-oxoacid_DH_actylTfrase"/>
</dbReference>
<dbReference type="InterPro" id="IPR011053">
    <property type="entry name" value="Single_hybrid_motif"/>
</dbReference>
<dbReference type="PANTHER" id="PTHR43178">
    <property type="entry name" value="DIHYDROLIPOAMIDE ACETYLTRANSFERASE COMPONENT OF PYRUVATE DEHYDROGENASE COMPLEX"/>
    <property type="match status" value="1"/>
</dbReference>
<comment type="subcellular location">
    <subcellularLocation>
        <location evidence="2">Mitochondrion matrix</location>
    </subcellularLocation>
</comment>
<comment type="catalytic activity">
    <reaction evidence="9">
        <text>N(6)-[(R)-dihydrolipoyl]-L-lysyl-[protein] + 2-methylpropanoyl-CoA = N(6)-[(R)-S(8)-2-methylpropanoyldihydrolipoyl]-L-lysyl-[protein] + CoA</text>
        <dbReference type="Rhea" id="RHEA:18865"/>
        <dbReference type="Rhea" id="RHEA-COMP:10475"/>
        <dbReference type="Rhea" id="RHEA-COMP:10497"/>
        <dbReference type="ChEBI" id="CHEBI:57287"/>
        <dbReference type="ChEBI" id="CHEBI:57338"/>
        <dbReference type="ChEBI" id="CHEBI:83100"/>
        <dbReference type="ChEBI" id="CHEBI:83142"/>
        <dbReference type="EC" id="2.3.1.168"/>
    </reaction>
    <physiologicalReaction direction="left-to-right" evidence="9">
        <dbReference type="Rhea" id="RHEA:18866"/>
    </physiologicalReaction>
</comment>
<dbReference type="PROSITE" id="PS00189">
    <property type="entry name" value="LIPOYL"/>
    <property type="match status" value="1"/>
</dbReference>
<evidence type="ECO:0000256" key="9">
    <source>
        <dbReference type="ARBA" id="ARBA00051775"/>
    </source>
</evidence>
<keyword evidence="6" id="KW-0809">Transit peptide</keyword>
<evidence type="ECO:0000259" key="13">
    <source>
        <dbReference type="PROSITE" id="PS51826"/>
    </source>
</evidence>
<evidence type="ECO:0000259" key="12">
    <source>
        <dbReference type="PROSITE" id="PS50968"/>
    </source>
</evidence>
<evidence type="ECO:0000256" key="8">
    <source>
        <dbReference type="ARBA" id="ARBA00023315"/>
    </source>
</evidence>
<dbReference type="GO" id="GO:0031405">
    <property type="term" value="F:lipoic acid binding"/>
    <property type="evidence" value="ECO:0007669"/>
    <property type="project" value="TreeGrafter"/>
</dbReference>
<dbReference type="EC" id="2.3.1.-" evidence="10"/>
<dbReference type="Gene3D" id="2.40.50.100">
    <property type="match status" value="1"/>
</dbReference>
<evidence type="ECO:0000256" key="10">
    <source>
        <dbReference type="RuleBase" id="RU003423"/>
    </source>
</evidence>
<dbReference type="FunFam" id="3.30.559.10:FF:000027">
    <property type="entry name" value="Dihydrolipoamide acetyltransferase component of pyruvate dehydrogenase complex"/>
    <property type="match status" value="1"/>
</dbReference>
<evidence type="ECO:0000256" key="1">
    <source>
        <dbReference type="ARBA" id="ARBA00001938"/>
    </source>
</evidence>
<evidence type="ECO:0000313" key="15">
    <source>
        <dbReference type="Proteomes" id="UP000593567"/>
    </source>
</evidence>
<dbReference type="Pfam" id="PF00364">
    <property type="entry name" value="Biotin_lipoyl"/>
    <property type="match status" value="1"/>
</dbReference>
<evidence type="ECO:0000256" key="6">
    <source>
        <dbReference type="ARBA" id="ARBA00022946"/>
    </source>
</evidence>
<dbReference type="InterPro" id="IPR004167">
    <property type="entry name" value="PSBD"/>
</dbReference>
<dbReference type="GO" id="GO:0016407">
    <property type="term" value="F:acetyltransferase activity"/>
    <property type="evidence" value="ECO:0007669"/>
    <property type="project" value="TreeGrafter"/>
</dbReference>
<dbReference type="InterPro" id="IPR003016">
    <property type="entry name" value="2-oxoA_DH_lipoyl-BS"/>
</dbReference>
<comment type="cofactor">
    <cofactor evidence="1 10">
        <name>(R)-lipoate</name>
        <dbReference type="ChEBI" id="CHEBI:83088"/>
    </cofactor>
</comment>
<dbReference type="InterPro" id="IPR036625">
    <property type="entry name" value="E3-bd_dom_sf"/>
</dbReference>
<dbReference type="GO" id="GO:0005759">
    <property type="term" value="C:mitochondrial matrix"/>
    <property type="evidence" value="ECO:0007669"/>
    <property type="project" value="UniProtKB-SubCell"/>
</dbReference>
<evidence type="ECO:0000256" key="4">
    <source>
        <dbReference type="ARBA" id="ARBA00022679"/>
    </source>
</evidence>
<reference evidence="14" key="1">
    <citation type="submission" date="2020-06" db="EMBL/GenBank/DDBJ databases">
        <title>Draft genome of Bugula neritina, a colonial animal packing powerful symbionts and potential medicines.</title>
        <authorList>
            <person name="Rayko M."/>
        </authorList>
    </citation>
    <scope>NUCLEOTIDE SEQUENCE [LARGE SCALE GENOMIC DNA]</scope>
    <source>
        <strain evidence="14">Kwan_BN1</strain>
    </source>
</reference>
<organism evidence="14 15">
    <name type="scientific">Bugula neritina</name>
    <name type="common">Brown bryozoan</name>
    <name type="synonym">Sertularia neritina</name>
    <dbReference type="NCBI Taxonomy" id="10212"/>
    <lineage>
        <taxon>Eukaryota</taxon>
        <taxon>Metazoa</taxon>
        <taxon>Spiralia</taxon>
        <taxon>Lophotrochozoa</taxon>
        <taxon>Bryozoa</taxon>
        <taxon>Gymnolaemata</taxon>
        <taxon>Cheilostomatida</taxon>
        <taxon>Flustrina</taxon>
        <taxon>Buguloidea</taxon>
        <taxon>Bugulidae</taxon>
        <taxon>Bugula</taxon>
    </lineage>
</organism>
<dbReference type="PROSITE" id="PS51826">
    <property type="entry name" value="PSBD"/>
    <property type="match status" value="1"/>
</dbReference>
<dbReference type="Gene3D" id="4.10.320.10">
    <property type="entry name" value="E3-binding domain"/>
    <property type="match status" value="1"/>
</dbReference>
<evidence type="ECO:0000256" key="7">
    <source>
        <dbReference type="ARBA" id="ARBA00023128"/>
    </source>
</evidence>
<evidence type="ECO:0000256" key="11">
    <source>
        <dbReference type="SAM" id="MobiDB-lite"/>
    </source>
</evidence>
<dbReference type="SUPFAM" id="SSF51230">
    <property type="entry name" value="Single hybrid motif"/>
    <property type="match status" value="1"/>
</dbReference>